<accession>A0ABR2J4F4</accession>
<feature type="region of interest" description="Disordered" evidence="1">
    <location>
        <begin position="1"/>
        <end position="20"/>
    </location>
</feature>
<evidence type="ECO:0000313" key="2">
    <source>
        <dbReference type="EMBL" id="KAK8872155.1"/>
    </source>
</evidence>
<gene>
    <name evidence="2" type="ORF">M9Y10_007917</name>
</gene>
<proteinExistence type="predicted"/>
<keyword evidence="3" id="KW-1185">Reference proteome</keyword>
<reference evidence="2 3" key="1">
    <citation type="submission" date="2024-04" db="EMBL/GenBank/DDBJ databases">
        <title>Tritrichomonas musculus Genome.</title>
        <authorList>
            <person name="Alves-Ferreira E."/>
            <person name="Grigg M."/>
            <person name="Lorenzi H."/>
            <person name="Galac M."/>
        </authorList>
    </citation>
    <scope>NUCLEOTIDE SEQUENCE [LARGE SCALE GENOMIC DNA]</scope>
    <source>
        <strain evidence="2 3">EAF2021</strain>
    </source>
</reference>
<name>A0ABR2J4F4_9EUKA</name>
<organism evidence="2 3">
    <name type="scientific">Tritrichomonas musculus</name>
    <dbReference type="NCBI Taxonomy" id="1915356"/>
    <lineage>
        <taxon>Eukaryota</taxon>
        <taxon>Metamonada</taxon>
        <taxon>Parabasalia</taxon>
        <taxon>Tritrichomonadida</taxon>
        <taxon>Tritrichomonadidae</taxon>
        <taxon>Tritrichomonas</taxon>
    </lineage>
</organism>
<comment type="caution">
    <text evidence="2">The sequence shown here is derived from an EMBL/GenBank/DDBJ whole genome shotgun (WGS) entry which is preliminary data.</text>
</comment>
<dbReference type="EMBL" id="JAPFFF010000013">
    <property type="protein sequence ID" value="KAK8872155.1"/>
    <property type="molecule type" value="Genomic_DNA"/>
</dbReference>
<evidence type="ECO:0000313" key="3">
    <source>
        <dbReference type="Proteomes" id="UP001470230"/>
    </source>
</evidence>
<dbReference type="Proteomes" id="UP001470230">
    <property type="component" value="Unassembled WGS sequence"/>
</dbReference>
<protein>
    <submittedName>
        <fullName evidence="2">Uncharacterized protein</fullName>
    </submittedName>
</protein>
<sequence>MRRFPKRSMKEKMNNKPPIFPEPSESISAFSIELIKNSFKMADGIDSELVLRRYKSLIRFHSLNNRNKFAPVKRPAKKPPIKKPI</sequence>
<evidence type="ECO:0000256" key="1">
    <source>
        <dbReference type="SAM" id="MobiDB-lite"/>
    </source>
</evidence>